<proteinExistence type="predicted"/>
<feature type="compositionally biased region" description="Polar residues" evidence="2">
    <location>
        <begin position="181"/>
        <end position="201"/>
    </location>
</feature>
<evidence type="ECO:0000256" key="2">
    <source>
        <dbReference type="SAM" id="MobiDB-lite"/>
    </source>
</evidence>
<keyword evidence="3" id="KW-0695">RNA-directed DNA polymerase</keyword>
<accession>A0ABQ5F4S8</accession>
<keyword evidence="3" id="KW-0808">Transferase</keyword>
<feature type="coiled-coil region" evidence="1">
    <location>
        <begin position="108"/>
        <end position="138"/>
    </location>
</feature>
<evidence type="ECO:0000313" key="4">
    <source>
        <dbReference type="Proteomes" id="UP001151760"/>
    </source>
</evidence>
<keyword evidence="3" id="KW-0548">Nucleotidyltransferase</keyword>
<reference evidence="3" key="2">
    <citation type="submission" date="2022-01" db="EMBL/GenBank/DDBJ databases">
        <authorList>
            <person name="Yamashiro T."/>
            <person name="Shiraishi A."/>
            <person name="Satake H."/>
            <person name="Nakayama K."/>
        </authorList>
    </citation>
    <scope>NUCLEOTIDE SEQUENCE</scope>
</reference>
<dbReference type="PANTHER" id="PTHR11439">
    <property type="entry name" value="GAG-POL-RELATED RETROTRANSPOSON"/>
    <property type="match status" value="1"/>
</dbReference>
<dbReference type="EMBL" id="BQNB010016992">
    <property type="protein sequence ID" value="GJT58154.1"/>
    <property type="molecule type" value="Genomic_DNA"/>
</dbReference>
<name>A0ABQ5F4S8_9ASTR</name>
<protein>
    <submittedName>
        <fullName evidence="3">Reverse transcriptase domain-containing protein</fullName>
    </submittedName>
</protein>
<evidence type="ECO:0000256" key="1">
    <source>
        <dbReference type="SAM" id="Coils"/>
    </source>
</evidence>
<feature type="region of interest" description="Disordered" evidence="2">
    <location>
        <begin position="1101"/>
        <end position="1123"/>
    </location>
</feature>
<evidence type="ECO:0000313" key="3">
    <source>
        <dbReference type="EMBL" id="GJT58154.1"/>
    </source>
</evidence>
<dbReference type="PANTHER" id="PTHR11439:SF509">
    <property type="entry name" value="RNA-DIRECTED DNA POLYMERASE"/>
    <property type="match status" value="1"/>
</dbReference>
<dbReference type="Proteomes" id="UP001151760">
    <property type="component" value="Unassembled WGS sequence"/>
</dbReference>
<feature type="compositionally biased region" description="Acidic residues" evidence="2">
    <location>
        <begin position="733"/>
        <end position="746"/>
    </location>
</feature>
<comment type="caution">
    <text evidence="3">The sequence shown here is derived from an EMBL/GenBank/DDBJ whole genome shotgun (WGS) entry which is preliminary data.</text>
</comment>
<feature type="region of interest" description="Disordered" evidence="2">
    <location>
        <begin position="51"/>
        <end position="73"/>
    </location>
</feature>
<feature type="compositionally biased region" description="Polar residues" evidence="2">
    <location>
        <begin position="51"/>
        <end position="70"/>
    </location>
</feature>
<feature type="region of interest" description="Disordered" evidence="2">
    <location>
        <begin position="719"/>
        <end position="797"/>
    </location>
</feature>
<feature type="region of interest" description="Disordered" evidence="2">
    <location>
        <begin position="491"/>
        <end position="511"/>
    </location>
</feature>
<dbReference type="CDD" id="cd09272">
    <property type="entry name" value="RNase_HI_RT_Ty1"/>
    <property type="match status" value="1"/>
</dbReference>
<feature type="region of interest" description="Disordered" evidence="2">
    <location>
        <begin position="595"/>
        <end position="615"/>
    </location>
</feature>
<feature type="compositionally biased region" description="Acidic residues" evidence="2">
    <location>
        <begin position="754"/>
        <end position="785"/>
    </location>
</feature>
<feature type="region of interest" description="Disordered" evidence="2">
    <location>
        <begin position="408"/>
        <end position="429"/>
    </location>
</feature>
<organism evidence="3 4">
    <name type="scientific">Tanacetum coccineum</name>
    <dbReference type="NCBI Taxonomy" id="301880"/>
    <lineage>
        <taxon>Eukaryota</taxon>
        <taxon>Viridiplantae</taxon>
        <taxon>Streptophyta</taxon>
        <taxon>Embryophyta</taxon>
        <taxon>Tracheophyta</taxon>
        <taxon>Spermatophyta</taxon>
        <taxon>Magnoliopsida</taxon>
        <taxon>eudicotyledons</taxon>
        <taxon>Gunneridae</taxon>
        <taxon>Pentapetalae</taxon>
        <taxon>asterids</taxon>
        <taxon>campanulids</taxon>
        <taxon>Asterales</taxon>
        <taxon>Asteraceae</taxon>
        <taxon>Asteroideae</taxon>
        <taxon>Anthemideae</taxon>
        <taxon>Anthemidinae</taxon>
        <taxon>Tanacetum</taxon>
    </lineage>
</organism>
<keyword evidence="4" id="KW-1185">Reference proteome</keyword>
<feature type="region of interest" description="Disordered" evidence="2">
    <location>
        <begin position="172"/>
        <end position="201"/>
    </location>
</feature>
<reference evidence="3" key="1">
    <citation type="journal article" date="2022" name="Int. J. Mol. Sci.">
        <title>Draft Genome of Tanacetum Coccineum: Genomic Comparison of Closely Related Tanacetum-Family Plants.</title>
        <authorList>
            <person name="Yamashiro T."/>
            <person name="Shiraishi A."/>
            <person name="Nakayama K."/>
            <person name="Satake H."/>
        </authorList>
    </citation>
    <scope>NUCLEOTIDE SEQUENCE</scope>
</reference>
<gene>
    <name evidence="3" type="ORF">Tco_0993208</name>
</gene>
<sequence length="1123" mass="124441">MLAKHGLSQWASPQTLSQMITTCLPETMKTHTSLLQGHHSLSTFLSSQVTSHGTFGPTSHQKHLSTSTQDPHIHAGTQDDLDSECDEQVIVVPSFPSNRFSGPKVHEASKMVESNSDYAEELARLQRQEHEAKDTAEKYGFGFSKDTEEHLRQANISAEPFPTVIEHVHADETSLPPGHSLGSSEHSTRFPSPSDLTNSISSSSEMEDIYHHPSTGIFSSSSYDADFGGIVTNLAPIVVVDPVPTKKAWKLYPFADGKLLWTKMASEEQKKCQKNSMTSAYAGSHGDRKSTTGGCQFLGRRLISWQCKKQTIVATSSTEAEYVAAAMLYAFTHNPIIFDSLVKQFWSTASLKAPELGPLAILATIDRTPYTITEGIVRSQLQLGDLMGGDHESDLDLFTSTNVEDETLGGSFHTTPPRSTQVPPVGPTSGGAEDLATLTALSSLVSELVQKVSTLESELKAHKLLFKDVVGKLVKKVKALELKLKTRSRKVVMSESDKEEEEEQDVDPPASNWADVLDSAKYYTDVDWTDIMGQVHANQGLTSDLLGPDVNEDKFAKRNGKLLQIYNPNNLRRTLKRAGADLEQDVSKKSKSIELPMSSHPDINHTGVLSDDDSDDDDDPVIFWSAFATWEWPIRLELNGRVWISIPRLVSRAKVIENQILSCRIRRVPQSPTRRYPVHLKEPEQAPLLPEFVPESIYPEFIPPEDDILPAEEQLLPDVVSPTADSPGYIVDSDLEEDEEDPEEDPINYPTDRGDDDDDDDDESSDDDEDDDDDDVEEDEEEEEEHPASADSVPPPVHRITARMSIRDEPPTPFLSEAEIARLLDIPSPPSSPLSTWSSPLPQIPSPPLPVSSPVPVSPPPLPASPTYPLGYRAAMIRQRVESPSTSHSLPLTQPIILSYTRASIAMIRAVVPSTYILVSRSETPPLRTPPLLPIPLPTPSPPMLLPSTVCRAYVFEVILPPRKRLCIALGLRYEVGESSSEPTTRPTRGFRTNYGFVATLDDEIIHDPERYRMTDFVTTVRQDTYEIYVRLDDAQDDRSLMSGRLNMLFRDRRAHGHTALLMEREAILSHEAWRRFMDASDLACSEVMALRTQTQVTALQSQLGPASGPAQPEIPEETDSSL</sequence>
<feature type="compositionally biased region" description="Polar residues" evidence="2">
    <location>
        <begin position="412"/>
        <end position="422"/>
    </location>
</feature>
<feature type="compositionally biased region" description="Acidic residues" evidence="2">
    <location>
        <begin position="497"/>
        <end position="506"/>
    </location>
</feature>
<dbReference type="GO" id="GO:0003964">
    <property type="term" value="F:RNA-directed DNA polymerase activity"/>
    <property type="evidence" value="ECO:0007669"/>
    <property type="project" value="UniProtKB-KW"/>
</dbReference>
<keyword evidence="1" id="KW-0175">Coiled coil</keyword>